<feature type="DNA-binding region" description="H-T-H motif" evidence="2">
    <location>
        <begin position="39"/>
        <end position="58"/>
    </location>
</feature>
<dbReference type="GO" id="GO:0003677">
    <property type="term" value="F:DNA binding"/>
    <property type="evidence" value="ECO:0007669"/>
    <property type="project" value="UniProtKB-UniRule"/>
</dbReference>
<keyword evidence="6" id="KW-1185">Reference proteome</keyword>
<sequence>MVKKGSKKLPEQKNEESTADKILISAQKLFVAHGFAGTSISDIANDAKINKSLIYHHFENKEKLWLKVKDTMVEKFSPDLQSYGQHTHGAKVTLRSFIEDFVTKRFEFYLNNPDMVRLIHWQRIEDKEKPLTKDRLSSSLSIISQNTIEELQKKKEIRNDVPTDLIRAFILTTTSAIFLIQPHLLYGAKDKKIAKKYLELLIDSLMDGLRPRKP</sequence>
<dbReference type="SUPFAM" id="SSF48498">
    <property type="entry name" value="Tetracyclin repressor-like, C-terminal domain"/>
    <property type="match status" value="1"/>
</dbReference>
<keyword evidence="3" id="KW-1133">Transmembrane helix</keyword>
<dbReference type="Pfam" id="PF00440">
    <property type="entry name" value="TetR_N"/>
    <property type="match status" value="1"/>
</dbReference>
<dbReference type="OrthoDB" id="9779746at2"/>
<name>A0A1W6N6K9_9PROT</name>
<dbReference type="PANTHER" id="PTHR30328">
    <property type="entry name" value="TRANSCRIPTIONAL REPRESSOR"/>
    <property type="match status" value="1"/>
</dbReference>
<evidence type="ECO:0000256" key="1">
    <source>
        <dbReference type="ARBA" id="ARBA00023125"/>
    </source>
</evidence>
<organism evidence="5 6">
    <name type="scientific">Candidatus Nucleicultrix amoebiphila FS5</name>
    <dbReference type="NCBI Taxonomy" id="1414854"/>
    <lineage>
        <taxon>Bacteria</taxon>
        <taxon>Pseudomonadati</taxon>
        <taxon>Pseudomonadota</taxon>
        <taxon>Alphaproteobacteria</taxon>
        <taxon>Holosporales</taxon>
        <taxon>Candidatus Nucleicultricaceae</taxon>
        <taxon>Candidatus Nucleicultrix</taxon>
    </lineage>
</organism>
<dbReference type="InterPro" id="IPR001647">
    <property type="entry name" value="HTH_TetR"/>
</dbReference>
<gene>
    <name evidence="5" type="ORF">GQ61_09075</name>
</gene>
<feature type="domain" description="HTH tetR-type" evidence="4">
    <location>
        <begin position="16"/>
        <end position="76"/>
    </location>
</feature>
<dbReference type="PRINTS" id="PR00455">
    <property type="entry name" value="HTHTETR"/>
</dbReference>
<dbReference type="KEGG" id="naf:GQ61_09075"/>
<keyword evidence="1 2" id="KW-0238">DNA-binding</keyword>
<dbReference type="STRING" id="1414854.GQ61_09075"/>
<dbReference type="InterPro" id="IPR050109">
    <property type="entry name" value="HTH-type_TetR-like_transc_reg"/>
</dbReference>
<evidence type="ECO:0000259" key="4">
    <source>
        <dbReference type="PROSITE" id="PS50977"/>
    </source>
</evidence>
<evidence type="ECO:0000313" key="5">
    <source>
        <dbReference type="EMBL" id="ARN85412.1"/>
    </source>
</evidence>
<dbReference type="Proteomes" id="UP000237351">
    <property type="component" value="Chromosome"/>
</dbReference>
<dbReference type="PANTHER" id="PTHR30328:SF54">
    <property type="entry name" value="HTH-TYPE TRANSCRIPTIONAL REPRESSOR SCO4008"/>
    <property type="match status" value="1"/>
</dbReference>
<dbReference type="Gene3D" id="1.10.357.10">
    <property type="entry name" value="Tetracycline Repressor, domain 2"/>
    <property type="match status" value="1"/>
</dbReference>
<dbReference type="InterPro" id="IPR009057">
    <property type="entry name" value="Homeodomain-like_sf"/>
</dbReference>
<dbReference type="InterPro" id="IPR036271">
    <property type="entry name" value="Tet_transcr_reg_TetR-rel_C_sf"/>
</dbReference>
<evidence type="ECO:0000313" key="6">
    <source>
        <dbReference type="Proteomes" id="UP000237351"/>
    </source>
</evidence>
<keyword evidence="3" id="KW-0812">Transmembrane</keyword>
<evidence type="ECO:0000256" key="2">
    <source>
        <dbReference type="PROSITE-ProRule" id="PRU00335"/>
    </source>
</evidence>
<reference evidence="5 6" key="1">
    <citation type="submission" date="2014-06" db="EMBL/GenBank/DDBJ databases">
        <title>The genome of the endonuclear symbiont Nucleicultrix amoebiphila.</title>
        <authorList>
            <person name="Schulz F."/>
            <person name="Horn M."/>
        </authorList>
    </citation>
    <scope>NUCLEOTIDE SEQUENCE [LARGE SCALE GENOMIC DNA]</scope>
    <source>
        <strain evidence="5 6">FS5</strain>
    </source>
</reference>
<dbReference type="RefSeq" id="WP_085784980.1">
    <property type="nucleotide sequence ID" value="NZ_CP008743.1"/>
</dbReference>
<accession>A0A1W6N6K9</accession>
<evidence type="ECO:0000256" key="3">
    <source>
        <dbReference type="SAM" id="Phobius"/>
    </source>
</evidence>
<keyword evidence="3" id="KW-0472">Membrane</keyword>
<dbReference type="EMBL" id="CP008743">
    <property type="protein sequence ID" value="ARN85412.1"/>
    <property type="molecule type" value="Genomic_DNA"/>
</dbReference>
<proteinExistence type="predicted"/>
<dbReference type="PROSITE" id="PS50977">
    <property type="entry name" value="HTH_TETR_2"/>
    <property type="match status" value="1"/>
</dbReference>
<dbReference type="SUPFAM" id="SSF46689">
    <property type="entry name" value="Homeodomain-like"/>
    <property type="match status" value="1"/>
</dbReference>
<feature type="transmembrane region" description="Helical" evidence="3">
    <location>
        <begin position="165"/>
        <end position="186"/>
    </location>
</feature>
<protein>
    <recommendedName>
        <fullName evidence="4">HTH tetR-type domain-containing protein</fullName>
    </recommendedName>
</protein>
<dbReference type="AlphaFoldDB" id="A0A1W6N6K9"/>